<feature type="signal peptide" evidence="1">
    <location>
        <begin position="1"/>
        <end position="22"/>
    </location>
</feature>
<name>A0ABR9R8D0_9FIRM</name>
<dbReference type="EMBL" id="JADCKF010000002">
    <property type="protein sequence ID" value="MBE5054936.1"/>
    <property type="molecule type" value="Genomic_DNA"/>
</dbReference>
<evidence type="ECO:0000313" key="4">
    <source>
        <dbReference type="Proteomes" id="UP000806211"/>
    </source>
</evidence>
<evidence type="ECO:0000256" key="1">
    <source>
        <dbReference type="SAM" id="SignalP"/>
    </source>
</evidence>
<dbReference type="InterPro" id="IPR036582">
    <property type="entry name" value="Mao_N_sf"/>
</dbReference>
<dbReference type="Pfam" id="PF07833">
    <property type="entry name" value="Cu_amine_oxidN1"/>
    <property type="match status" value="1"/>
</dbReference>
<comment type="caution">
    <text evidence="3">The sequence shown here is derived from an EMBL/GenBank/DDBJ whole genome shotgun (WGS) entry which is preliminary data.</text>
</comment>
<dbReference type="InterPro" id="IPR012854">
    <property type="entry name" value="Cu_amine_oxidase-like_N"/>
</dbReference>
<dbReference type="Gene3D" id="3.30.457.10">
    <property type="entry name" value="Copper amine oxidase-like, N-terminal domain"/>
    <property type="match status" value="1"/>
</dbReference>
<evidence type="ECO:0000259" key="2">
    <source>
        <dbReference type="Pfam" id="PF07833"/>
    </source>
</evidence>
<dbReference type="Proteomes" id="UP000806211">
    <property type="component" value="Unassembled WGS sequence"/>
</dbReference>
<sequence>MKRRLSLCLSAAVLLGMVPAQAAAVAVPDVTDALGGTGVVVVEAQGGADGQALFDAYGPWNTWTEEQRQEAAGWSEDAWWSYWGAYESHAWALVDQYDTDLNGWYTDYYGEPLWGDEDSYLDELREELGLPYPDGINVNWNGTWMDFGSCAPRAVSGRTLVPFRGFYEAAGAKVSYEKGTLTAAWEDGTTVTLAAGDTVLRWNQGEKLLEEEVGEPYIEDGRVYLPVRAAARTLGLEVEWDDYLSLVYLTDWESLREEVDSHFTHLNALLAAASAYEADTVYESETSFQLSGTLYGEKKHDTASLALTGEGLYRGDGRAVDASLTLDLDAGGMEETLFSQLPDQAADLLQQLSGARLEVRMDADEGNLYFRSSLPEAYQDTWVALEGDPLPDVAGEPLTIGTLLTTFYQSDGLYSYGYGVAALQESSLWLQALLGDENFRVTRSGERTVYTLEQTTLTIGKRAGELGLLEEGSLLDTLSALGSAPDVSFSLRAECSGEKLTSAALDLRIRAEGTNPVEFTLTARRDGQNAEGTLALAGRYLGRVDGAWKVDSVPTQAAIPTAPGEKDEVIPLWTWLEELDLI</sequence>
<feature type="chain" id="PRO_5046736943" evidence="1">
    <location>
        <begin position="23"/>
        <end position="582"/>
    </location>
</feature>
<accession>A0ABR9R8D0</accession>
<reference evidence="3 4" key="1">
    <citation type="submission" date="2020-10" db="EMBL/GenBank/DDBJ databases">
        <title>ChiBAC.</title>
        <authorList>
            <person name="Zenner C."/>
            <person name="Hitch T.C.A."/>
            <person name="Clavel T."/>
        </authorList>
    </citation>
    <scope>NUCLEOTIDE SEQUENCE [LARGE SCALE GENOMIC DNA]</scope>
    <source>
        <strain evidence="3 4">DSM 107456</strain>
    </source>
</reference>
<keyword evidence="1" id="KW-0732">Signal</keyword>
<protein>
    <submittedName>
        <fullName evidence="3">Copper amine oxidase N-terminal domain-containing protein</fullName>
    </submittedName>
</protein>
<evidence type="ECO:0000313" key="3">
    <source>
        <dbReference type="EMBL" id="MBE5054936.1"/>
    </source>
</evidence>
<organism evidence="3 4">
    <name type="scientific">Pseudoflavonifractor gallinarum</name>
    <dbReference type="NCBI Taxonomy" id="2779352"/>
    <lineage>
        <taxon>Bacteria</taxon>
        <taxon>Bacillati</taxon>
        <taxon>Bacillota</taxon>
        <taxon>Clostridia</taxon>
        <taxon>Eubacteriales</taxon>
        <taxon>Oscillospiraceae</taxon>
        <taxon>Pseudoflavonifractor</taxon>
    </lineage>
</organism>
<dbReference type="SUPFAM" id="SSF55383">
    <property type="entry name" value="Copper amine oxidase, domain N"/>
    <property type="match status" value="1"/>
</dbReference>
<keyword evidence="4" id="KW-1185">Reference proteome</keyword>
<dbReference type="RefSeq" id="WP_193536287.1">
    <property type="nucleotide sequence ID" value="NZ_JADCKF010000002.1"/>
</dbReference>
<gene>
    <name evidence="3" type="ORF">INF37_02820</name>
</gene>
<feature type="domain" description="Copper amine oxidase-like N-terminal" evidence="2">
    <location>
        <begin position="141"/>
        <end position="244"/>
    </location>
</feature>
<proteinExistence type="predicted"/>